<feature type="transmembrane region" description="Helical" evidence="2">
    <location>
        <begin position="232"/>
        <end position="253"/>
    </location>
</feature>
<keyword evidence="2" id="KW-1133">Transmembrane helix</keyword>
<dbReference type="EMBL" id="CP157483">
    <property type="protein sequence ID" value="XBO45193.1"/>
    <property type="molecule type" value="Genomic_DNA"/>
</dbReference>
<dbReference type="AlphaFoldDB" id="A0AAU7JXM1"/>
<feature type="transmembrane region" description="Helical" evidence="2">
    <location>
        <begin position="197"/>
        <end position="220"/>
    </location>
</feature>
<accession>A0AAU7JXM1</accession>
<dbReference type="RefSeq" id="WP_406832684.1">
    <property type="nucleotide sequence ID" value="NZ_CP157483.1"/>
</dbReference>
<feature type="region of interest" description="Disordered" evidence="1">
    <location>
        <begin position="283"/>
        <end position="313"/>
    </location>
</feature>
<dbReference type="InterPro" id="IPR025326">
    <property type="entry name" value="DUF4232"/>
</dbReference>
<reference evidence="4" key="1">
    <citation type="submission" date="2024-05" db="EMBL/GenBank/DDBJ databases">
        <authorList>
            <person name="Kim S."/>
            <person name="Heo J."/>
            <person name="Choi H."/>
            <person name="Choi Y."/>
            <person name="Kwon S.-W."/>
            <person name="Kim Y."/>
        </authorList>
    </citation>
    <scope>NUCLEOTIDE SEQUENCE</scope>
    <source>
        <strain evidence="4">KACC 23699</strain>
    </source>
</reference>
<dbReference type="Pfam" id="PF14016">
    <property type="entry name" value="DUF4232"/>
    <property type="match status" value="1"/>
</dbReference>
<gene>
    <name evidence="4" type="ORF">ABEG17_07620</name>
</gene>
<organism evidence="4">
    <name type="scientific">Pedococcus sp. KACC 23699</name>
    <dbReference type="NCBI Taxonomy" id="3149228"/>
    <lineage>
        <taxon>Bacteria</taxon>
        <taxon>Bacillati</taxon>
        <taxon>Actinomycetota</taxon>
        <taxon>Actinomycetes</taxon>
        <taxon>Micrococcales</taxon>
        <taxon>Intrasporangiaceae</taxon>
        <taxon>Pedococcus</taxon>
    </lineage>
</organism>
<evidence type="ECO:0000256" key="2">
    <source>
        <dbReference type="SAM" id="Phobius"/>
    </source>
</evidence>
<sequence length="460" mass="47719">MQSWGRWCSRALVVGSLLLLVTVAWRYGSYTTVFGDTPCERDSSLCDDAANAVAQRELGRWFLAACALLAAGLVATAVRRSIHPRRGVPAGSERTSPPRVVVAAAFGWGVLSFVPVLLTIVFWFFGGTAIYLTVGISWCVLLAFLLDRSHRRRVPAEGDLPDLGSFLVSGAAAVVGVVGGCSAGVVAGSVLRPGSESAAFVLVPLVIALGAGVGTALVVASEQLLAGPWTPVAPPATASAVVAVVVLVAGVLLTVGTPVGRGLVAGVRNDLFPVASTRVQARPPVLADPRPDLSSTEPPDPAPPPTPAPVRADRPCAASDLALTAEGWDSAMGSTAMSVVATNTSSTPCWVRGYPQVRLAQGGTDLNLSLTRSPTHRWGNGDVVPDRRIGLAAHGGRASFDLWWKGYRQAADQQTPQSMTVSTPGTGPMVLGLSAPYLLDVVADAEVTVMRWKVPSLGTG</sequence>
<evidence type="ECO:0000313" key="4">
    <source>
        <dbReference type="EMBL" id="XBO45193.1"/>
    </source>
</evidence>
<name>A0AAU7JXM1_9MICO</name>
<feature type="compositionally biased region" description="Pro residues" evidence="1">
    <location>
        <begin position="298"/>
        <end position="308"/>
    </location>
</feature>
<keyword evidence="2" id="KW-0472">Membrane</keyword>
<protein>
    <submittedName>
        <fullName evidence="4">DUF4232 domain-containing protein</fullName>
    </submittedName>
</protein>
<feature type="transmembrane region" description="Helical" evidence="2">
    <location>
        <begin position="166"/>
        <end position="191"/>
    </location>
</feature>
<feature type="transmembrane region" description="Helical" evidence="2">
    <location>
        <begin position="100"/>
        <end position="123"/>
    </location>
</feature>
<feature type="domain" description="DUF4232" evidence="3">
    <location>
        <begin position="316"/>
        <end position="451"/>
    </location>
</feature>
<feature type="transmembrane region" description="Helical" evidence="2">
    <location>
        <begin position="129"/>
        <end position="146"/>
    </location>
</feature>
<feature type="transmembrane region" description="Helical" evidence="2">
    <location>
        <begin position="61"/>
        <end position="79"/>
    </location>
</feature>
<keyword evidence="2" id="KW-0812">Transmembrane</keyword>
<evidence type="ECO:0000256" key="1">
    <source>
        <dbReference type="SAM" id="MobiDB-lite"/>
    </source>
</evidence>
<proteinExistence type="predicted"/>
<evidence type="ECO:0000259" key="3">
    <source>
        <dbReference type="Pfam" id="PF14016"/>
    </source>
</evidence>